<dbReference type="PANTHER" id="PTHR44757">
    <property type="entry name" value="DIGUANYLATE CYCLASE DGCP"/>
    <property type="match status" value="1"/>
</dbReference>
<dbReference type="Proteomes" id="UP001501523">
    <property type="component" value="Unassembled WGS sequence"/>
</dbReference>
<evidence type="ECO:0000259" key="5">
    <source>
        <dbReference type="PROSITE" id="PS50883"/>
    </source>
</evidence>
<dbReference type="InterPro" id="IPR029787">
    <property type="entry name" value="Nucleotide_cyclase"/>
</dbReference>
<dbReference type="CDD" id="cd01948">
    <property type="entry name" value="EAL"/>
    <property type="match status" value="1"/>
</dbReference>
<dbReference type="PANTHER" id="PTHR44757:SF2">
    <property type="entry name" value="BIOFILM ARCHITECTURE MAINTENANCE PROTEIN MBAA"/>
    <property type="match status" value="1"/>
</dbReference>
<feature type="domain" description="Response regulatory" evidence="4">
    <location>
        <begin position="3"/>
        <end position="120"/>
    </location>
</feature>
<dbReference type="InterPro" id="IPR043128">
    <property type="entry name" value="Rev_trsase/Diguanyl_cyclase"/>
</dbReference>
<dbReference type="InterPro" id="IPR011006">
    <property type="entry name" value="CheY-like_superfamily"/>
</dbReference>
<evidence type="ECO:0000259" key="6">
    <source>
        <dbReference type="PROSITE" id="PS50887"/>
    </source>
</evidence>
<dbReference type="InterPro" id="IPR052155">
    <property type="entry name" value="Biofilm_reg_signaling"/>
</dbReference>
<dbReference type="SMART" id="SM00267">
    <property type="entry name" value="GGDEF"/>
    <property type="match status" value="1"/>
</dbReference>
<dbReference type="InterPro" id="IPR029016">
    <property type="entry name" value="GAF-like_dom_sf"/>
</dbReference>
<evidence type="ECO:0000313" key="7">
    <source>
        <dbReference type="EMBL" id="GAA0715457.1"/>
    </source>
</evidence>
<keyword evidence="8" id="KW-1185">Reference proteome</keyword>
<dbReference type="PROSITE" id="PS50110">
    <property type="entry name" value="RESPONSE_REGULATORY"/>
    <property type="match status" value="1"/>
</dbReference>
<evidence type="ECO:0000256" key="1">
    <source>
        <dbReference type="ARBA" id="ARBA00022679"/>
    </source>
</evidence>
<dbReference type="Gene3D" id="3.40.50.2300">
    <property type="match status" value="1"/>
</dbReference>
<dbReference type="Gene3D" id="3.20.20.450">
    <property type="entry name" value="EAL domain"/>
    <property type="match status" value="1"/>
</dbReference>
<organism evidence="7 8">
    <name type="scientific">Dokdonella soli</name>
    <dbReference type="NCBI Taxonomy" id="529810"/>
    <lineage>
        <taxon>Bacteria</taxon>
        <taxon>Pseudomonadati</taxon>
        <taxon>Pseudomonadota</taxon>
        <taxon>Gammaproteobacteria</taxon>
        <taxon>Lysobacterales</taxon>
        <taxon>Rhodanobacteraceae</taxon>
        <taxon>Dokdonella</taxon>
    </lineage>
</organism>
<dbReference type="SMART" id="SM00448">
    <property type="entry name" value="REC"/>
    <property type="match status" value="1"/>
</dbReference>
<dbReference type="InterPro" id="IPR003018">
    <property type="entry name" value="GAF"/>
</dbReference>
<dbReference type="InterPro" id="IPR001633">
    <property type="entry name" value="EAL_dom"/>
</dbReference>
<dbReference type="InterPro" id="IPR001789">
    <property type="entry name" value="Sig_transdc_resp-reg_receiver"/>
</dbReference>
<dbReference type="Pfam" id="PF00563">
    <property type="entry name" value="EAL"/>
    <property type="match status" value="1"/>
</dbReference>
<keyword evidence="3" id="KW-0597">Phosphoprotein</keyword>
<dbReference type="Pfam" id="PF00990">
    <property type="entry name" value="GGDEF"/>
    <property type="match status" value="1"/>
</dbReference>
<dbReference type="CDD" id="cd01949">
    <property type="entry name" value="GGDEF"/>
    <property type="match status" value="1"/>
</dbReference>
<accession>A0ABP3TTZ1</accession>
<dbReference type="EMBL" id="BAAAEU010000008">
    <property type="protein sequence ID" value="GAA0715457.1"/>
    <property type="molecule type" value="Genomic_DNA"/>
</dbReference>
<evidence type="ECO:0000256" key="3">
    <source>
        <dbReference type="PROSITE-ProRule" id="PRU00169"/>
    </source>
</evidence>
<dbReference type="Pfam" id="PF13185">
    <property type="entry name" value="GAF_2"/>
    <property type="match status" value="3"/>
</dbReference>
<dbReference type="SUPFAM" id="SSF55073">
    <property type="entry name" value="Nucleotide cyclase"/>
    <property type="match status" value="1"/>
</dbReference>
<reference evidence="8" key="1">
    <citation type="journal article" date="2019" name="Int. J. Syst. Evol. Microbiol.">
        <title>The Global Catalogue of Microorganisms (GCM) 10K type strain sequencing project: providing services to taxonomists for standard genome sequencing and annotation.</title>
        <authorList>
            <consortium name="The Broad Institute Genomics Platform"/>
            <consortium name="The Broad Institute Genome Sequencing Center for Infectious Disease"/>
            <person name="Wu L."/>
            <person name="Ma J."/>
        </authorList>
    </citation>
    <scope>NUCLEOTIDE SEQUENCE [LARGE SCALE GENOMIC DNA]</scope>
    <source>
        <strain evidence="8">JCM 15421</strain>
    </source>
</reference>
<evidence type="ECO:0000256" key="2">
    <source>
        <dbReference type="ARBA" id="ARBA00022777"/>
    </source>
</evidence>
<proteinExistence type="predicted"/>
<feature type="domain" description="EAL" evidence="5">
    <location>
        <begin position="862"/>
        <end position="1115"/>
    </location>
</feature>
<feature type="domain" description="GGDEF" evidence="6">
    <location>
        <begin position="720"/>
        <end position="854"/>
    </location>
</feature>
<dbReference type="Gene3D" id="3.30.450.40">
    <property type="match status" value="3"/>
</dbReference>
<dbReference type="Gene3D" id="3.30.70.270">
    <property type="match status" value="1"/>
</dbReference>
<evidence type="ECO:0008006" key="9">
    <source>
        <dbReference type="Google" id="ProtNLM"/>
    </source>
</evidence>
<feature type="modified residue" description="4-aspartylphosphate" evidence="3">
    <location>
        <position position="52"/>
    </location>
</feature>
<dbReference type="SMART" id="SM00065">
    <property type="entry name" value="GAF"/>
    <property type="match status" value="3"/>
</dbReference>
<gene>
    <name evidence="7" type="ORF">GCM10009105_20960</name>
</gene>
<dbReference type="PROSITE" id="PS50887">
    <property type="entry name" value="GGDEF"/>
    <property type="match status" value="1"/>
</dbReference>
<dbReference type="SUPFAM" id="SSF141868">
    <property type="entry name" value="EAL domain-like"/>
    <property type="match status" value="1"/>
</dbReference>
<dbReference type="NCBIfam" id="TIGR00254">
    <property type="entry name" value="GGDEF"/>
    <property type="match status" value="1"/>
</dbReference>
<dbReference type="SUPFAM" id="SSF55781">
    <property type="entry name" value="GAF domain-like"/>
    <property type="match status" value="3"/>
</dbReference>
<dbReference type="Pfam" id="PF00072">
    <property type="entry name" value="Response_reg"/>
    <property type="match status" value="1"/>
</dbReference>
<dbReference type="InterPro" id="IPR035919">
    <property type="entry name" value="EAL_sf"/>
</dbReference>
<dbReference type="RefSeq" id="WP_343790637.1">
    <property type="nucleotide sequence ID" value="NZ_BAAAEU010000008.1"/>
</dbReference>
<name>A0ABP3TTZ1_9GAMM</name>
<protein>
    <recommendedName>
        <fullName evidence="9">EAL domain-containing protein</fullName>
    </recommendedName>
</protein>
<dbReference type="InterPro" id="IPR000160">
    <property type="entry name" value="GGDEF_dom"/>
</dbReference>
<sequence length="1120" mass="124913">MANVLVVDDHADNRALLTTLLSYAGHRSFESVDGSEALVQVRSQRPDLVICDIVMPTMDGYEFVRQLREDPEIASTEVIFYTATFLEREARGLAESCGVKYVLTKPCGPEEILRTVERALHHTTEPIAVPDPKLFDREHHRLMTDKLVEKATELQIANQRLSALTDLNLQLASERDPHTLLDKFCRGTRDLFGARCAILAVRNKNRGESARCASWGIAAADVDRMRAVPIDLGIFGSVMADRKPYRFTASSGNAFPPGLSAAYPSMQSGLIVPIVSLHHVYGWIFLLDKVGLENFTDDDEYLLSIHAAQAGRIYENGSLYANVQRHAARLEQEVATREKAQRQLDVQFAVARVLAEACTWDEAIASFFRVVCQNLYFALGSLFRIDSASDAAYCVAGWCSDLPLLGDFMTRTRESKFKSGIDAIGRVWLTGRSYLTSNIAEEADFTRASSARMAGLCAAIFVPVVSHGNKIGVLEFFDRESREIDSDLQQTLEALGGQVGQFMERQRQQLNIERLNRIYAVLSGVSSLIVRVRDRTELFRGACRIAVEQGRFRKVWIGVLDSADGRIVLTESGGGDAVYFDKLRDLLLTAPETAYAPFTQKLREGQALIFNDVEHDTTMFLRNDLLESGSRALVWLPMIVAGHPAGVLVLHAAEKGFFDADEMRLLLELAGDIAFALEHIAKTDRLDYLAHFDALTGLANPMLFHQRLEKRLVRTARDCGILAVVLVDISRLKTINKAFGRKIGDGLLKQVADCLARCVADPTDVARLGGDNFALIVENMHSQEELTQFVDERVLARFRAPFQVGGVELRSAGTVGIALFPRDGENVKTLIENAESALGEAKISGDRYLFYTKQMSDRVTETLALESSLRTALERNEFVLHYQPKVDICNRQLEGVEALIRWNSPQFGLVPPLKFIPLLEETGLIVEVGSWVWRRASRDYADWLAQGVFAPRIAVNMSVVQLRRHDFVSTIAALQKSTEESVEIDIEITESTAMDEVADSIEKLHELYALGINIAIDDFGTGYSSLAYLAKLPAHVLKIDRSFISTMLEDPDKMSLVSTMISLAHSMHMKVVAEGVETQDQANMLRLLRCDQMQGYLVAKPMPFEQMTAYIRNRELNLDP</sequence>
<comment type="caution">
    <text evidence="7">The sequence shown here is derived from an EMBL/GenBank/DDBJ whole genome shotgun (WGS) entry which is preliminary data.</text>
</comment>
<keyword evidence="1" id="KW-0808">Transferase</keyword>
<keyword evidence="2" id="KW-0418">Kinase</keyword>
<evidence type="ECO:0000313" key="8">
    <source>
        <dbReference type="Proteomes" id="UP001501523"/>
    </source>
</evidence>
<dbReference type="PROSITE" id="PS50883">
    <property type="entry name" value="EAL"/>
    <property type="match status" value="1"/>
</dbReference>
<evidence type="ECO:0000259" key="4">
    <source>
        <dbReference type="PROSITE" id="PS50110"/>
    </source>
</evidence>
<dbReference type="SUPFAM" id="SSF52172">
    <property type="entry name" value="CheY-like"/>
    <property type="match status" value="1"/>
</dbReference>
<dbReference type="SMART" id="SM00052">
    <property type="entry name" value="EAL"/>
    <property type="match status" value="1"/>
</dbReference>